<dbReference type="AlphaFoldDB" id="A0A9D2CLN6"/>
<dbReference type="Proteomes" id="UP000824013">
    <property type="component" value="Unassembled WGS sequence"/>
</dbReference>
<comment type="caution">
    <text evidence="1">The sequence shown here is derived from an EMBL/GenBank/DDBJ whole genome shotgun (WGS) entry which is preliminary data.</text>
</comment>
<reference evidence="1" key="2">
    <citation type="submission" date="2021-04" db="EMBL/GenBank/DDBJ databases">
        <authorList>
            <person name="Gilroy R."/>
        </authorList>
    </citation>
    <scope>NUCLEOTIDE SEQUENCE</scope>
    <source>
        <strain evidence="1">3204</strain>
    </source>
</reference>
<name>A0A9D2CLN6_9LACO</name>
<evidence type="ECO:0000313" key="2">
    <source>
        <dbReference type="Proteomes" id="UP000824013"/>
    </source>
</evidence>
<sequence>MIELAALTDEQIDNILNREAAICIGDILIRNWSFQSELTDYMMFLPYHSMLLNGSNFKTMNDLSETLKQAVALYTKLYNQFTTKYFPLDRCQRVINRIESQQGFKLNLNRLHSANQKEISRFAYDLAYVMIEFSRNIYEWLHVATDVHCMRIDTVCRVYQYFETTPSVRYKISHQDIDHDKEYLHRLCADKNSEIKPSALAILDSLVEHYYSTKEKYNALTGQYIAESVK</sequence>
<protein>
    <submittedName>
        <fullName evidence="1">Uncharacterized protein</fullName>
    </submittedName>
</protein>
<dbReference type="EMBL" id="DXCM01000025">
    <property type="protein sequence ID" value="HIY92084.1"/>
    <property type="molecule type" value="Genomic_DNA"/>
</dbReference>
<reference evidence="1" key="1">
    <citation type="journal article" date="2021" name="PeerJ">
        <title>Extensive microbial diversity within the chicken gut microbiome revealed by metagenomics and culture.</title>
        <authorList>
            <person name="Gilroy R."/>
            <person name="Ravi A."/>
            <person name="Getino M."/>
            <person name="Pursley I."/>
            <person name="Horton D.L."/>
            <person name="Alikhan N.F."/>
            <person name="Baker D."/>
            <person name="Gharbi K."/>
            <person name="Hall N."/>
            <person name="Watson M."/>
            <person name="Adriaenssens E.M."/>
            <person name="Foster-Nyarko E."/>
            <person name="Jarju S."/>
            <person name="Secka A."/>
            <person name="Antonio M."/>
            <person name="Oren A."/>
            <person name="Chaudhuri R.R."/>
            <person name="La Ragione R."/>
            <person name="Hildebrand F."/>
            <person name="Pallen M.J."/>
        </authorList>
    </citation>
    <scope>NUCLEOTIDE SEQUENCE</scope>
    <source>
        <strain evidence="1">3204</strain>
    </source>
</reference>
<gene>
    <name evidence="1" type="ORF">H9820_03950</name>
</gene>
<organism evidence="1 2">
    <name type="scientific">Candidatus Companilactobacillus pullicola</name>
    <dbReference type="NCBI Taxonomy" id="2838523"/>
    <lineage>
        <taxon>Bacteria</taxon>
        <taxon>Bacillati</taxon>
        <taxon>Bacillota</taxon>
        <taxon>Bacilli</taxon>
        <taxon>Lactobacillales</taxon>
        <taxon>Lactobacillaceae</taxon>
        <taxon>Companilactobacillus</taxon>
    </lineage>
</organism>
<proteinExistence type="predicted"/>
<evidence type="ECO:0000313" key="1">
    <source>
        <dbReference type="EMBL" id="HIY92084.1"/>
    </source>
</evidence>
<accession>A0A9D2CLN6</accession>